<dbReference type="HOGENOM" id="CLU_844042_0_0_7"/>
<dbReference type="KEGG" id="hbi:HBZC1_02710"/>
<dbReference type="RefSeq" id="WP_013889753.1">
    <property type="nucleotide sequence ID" value="NC_015674.1"/>
</dbReference>
<feature type="coiled-coil region" evidence="1">
    <location>
        <begin position="86"/>
        <end position="113"/>
    </location>
</feature>
<dbReference type="STRING" id="1002804.HBZC1_02710"/>
<evidence type="ECO:0000256" key="1">
    <source>
        <dbReference type="SAM" id="Coils"/>
    </source>
</evidence>
<reference evidence="2 3" key="1">
    <citation type="journal article" date="2011" name="J. Bacteriol.">
        <title>Genome sequence of Helicobacter bizzozeronii strain CIII-1, an isolate from human gastric mucosa.</title>
        <authorList>
            <person name="Schott T."/>
            <person name="Rossi M."/>
            <person name="Hanninen M.L."/>
        </authorList>
    </citation>
    <scope>NUCLEOTIDE SEQUENCE [LARGE SCALE GENOMIC DNA]</scope>
    <source>
        <strain evidence="2 3">CIII-1</strain>
    </source>
</reference>
<dbReference type="EMBL" id="FR871757">
    <property type="protein sequence ID" value="CCB79257.1"/>
    <property type="molecule type" value="Genomic_DNA"/>
</dbReference>
<organism evidence="2 3">
    <name type="scientific">Helicobacter bizzozeronii (strain CIII-1)</name>
    <dbReference type="NCBI Taxonomy" id="1002804"/>
    <lineage>
        <taxon>Bacteria</taxon>
        <taxon>Pseudomonadati</taxon>
        <taxon>Campylobacterota</taxon>
        <taxon>Epsilonproteobacteria</taxon>
        <taxon>Campylobacterales</taxon>
        <taxon>Helicobacteraceae</taxon>
        <taxon>Helicobacter</taxon>
    </lineage>
</organism>
<sequence length="329" mass="38265">MRKAKFLLRCDGMGVRDLEELGAHFDVLDVLQHYQDHTLDRWLDSRGYERELMLVREIDATEPLEIAYTLCGIFGVEADKESLQAILRQQEHIAQKREELKLYQDQHQALKEIILKCAPPALPLVKDYIKAYADLKEQFFNATSLEDAQAILRQLCQDYAELLEMDKRGIVDVLYSEVAFCKNYHKSKPFAFLLWLCAGVSLWNRWDVLKKSLGVRNGHVSLNMSTHYFDKFAKWQTLTIHKEDKIHVFEKAVVVRGEDSIDKTYGIYPYDLQTNTAARSSSDWKDFVAFYVDSTGGSDVNFYLLKGAVEIKNREYYFDITLTYIEIEP</sequence>
<gene>
    <name evidence="2" type="ordered locus">HBZC1_02710</name>
</gene>
<proteinExistence type="predicted"/>
<protein>
    <submittedName>
        <fullName evidence="2">Uncharacterized protein</fullName>
    </submittedName>
</protein>
<evidence type="ECO:0000313" key="2">
    <source>
        <dbReference type="EMBL" id="CCB79257.1"/>
    </source>
</evidence>
<evidence type="ECO:0000313" key="3">
    <source>
        <dbReference type="Proteomes" id="UP000008387"/>
    </source>
</evidence>
<dbReference type="eggNOG" id="ENOG5033E8H">
    <property type="taxonomic scope" value="Bacteria"/>
</dbReference>
<dbReference type="AlphaFoldDB" id="F8KR83"/>
<keyword evidence="3" id="KW-1185">Reference proteome</keyword>
<keyword evidence="1" id="KW-0175">Coiled coil</keyword>
<name>F8KR83_HELBC</name>
<accession>F8KR83</accession>
<dbReference type="Proteomes" id="UP000008387">
    <property type="component" value="Chromosome"/>
</dbReference>